<keyword evidence="2" id="KW-1185">Reference proteome</keyword>
<sequence>MRNISLFNNTIQRRISDIELKTTTKGKDVMEMISSFFESNGLQWKNVGGVCTDGAPAMLGSRLGFQMKVRELVPQEKGMHCNIHRFALATKTLPKPLQEVLDSLLAIVNYIKSSALNTCLFKELCNNMNSDHEVLLFYTAVRWLSKGNVVGRFLEMEEKLLENGRVAYLSGILDQLNELNLKLQDNIQAFILKLQNCRLKVNRRNLAMFEHLSTETEQSETGIVDNLREEINNHLRALDSEIQRYFPEFSEQEAVLVRNPFHVSLDVSDIPDEVQDEFLELRNDSSA</sequence>
<reference evidence="1" key="2">
    <citation type="submission" date="2017-10" db="EMBL/GenBank/DDBJ databases">
        <title>Ladona fulva Genome sequencing and assembly.</title>
        <authorList>
            <person name="Murali S."/>
            <person name="Richards S."/>
            <person name="Bandaranaike D."/>
            <person name="Bellair M."/>
            <person name="Blankenburg K."/>
            <person name="Chao H."/>
            <person name="Dinh H."/>
            <person name="Doddapaneni H."/>
            <person name="Dugan-Rocha S."/>
            <person name="Elkadiri S."/>
            <person name="Gnanaolivu R."/>
            <person name="Hernandez B."/>
            <person name="Skinner E."/>
            <person name="Javaid M."/>
            <person name="Lee S."/>
            <person name="Li M."/>
            <person name="Ming W."/>
            <person name="Munidasa M."/>
            <person name="Muniz J."/>
            <person name="Nguyen L."/>
            <person name="Hughes D."/>
            <person name="Osuji N."/>
            <person name="Pu L.-L."/>
            <person name="Puazo M."/>
            <person name="Qu C."/>
            <person name="Quiroz J."/>
            <person name="Raj R."/>
            <person name="Weissenberger G."/>
            <person name="Xin Y."/>
            <person name="Zou X."/>
            <person name="Han Y."/>
            <person name="Worley K."/>
            <person name="Muzny D."/>
            <person name="Gibbs R."/>
        </authorList>
    </citation>
    <scope>NUCLEOTIDE SEQUENCE</scope>
    <source>
        <strain evidence="1">Sampled in the wild</strain>
    </source>
</reference>
<name>A0A8K0KMT5_LADFU</name>
<dbReference type="Proteomes" id="UP000792457">
    <property type="component" value="Unassembled WGS sequence"/>
</dbReference>
<dbReference type="PANTHER" id="PTHR45913:SF22">
    <property type="entry name" value="SCAN BOX DOMAIN-CONTAINING PROTEIN"/>
    <property type="match status" value="1"/>
</dbReference>
<reference evidence="1" key="1">
    <citation type="submission" date="2013-04" db="EMBL/GenBank/DDBJ databases">
        <authorList>
            <person name="Qu J."/>
            <person name="Murali S.C."/>
            <person name="Bandaranaike D."/>
            <person name="Bellair M."/>
            <person name="Blankenburg K."/>
            <person name="Chao H."/>
            <person name="Dinh H."/>
            <person name="Doddapaneni H."/>
            <person name="Downs B."/>
            <person name="Dugan-Rocha S."/>
            <person name="Elkadiri S."/>
            <person name="Gnanaolivu R.D."/>
            <person name="Hernandez B."/>
            <person name="Javaid M."/>
            <person name="Jayaseelan J.C."/>
            <person name="Lee S."/>
            <person name="Li M."/>
            <person name="Ming W."/>
            <person name="Munidasa M."/>
            <person name="Muniz J."/>
            <person name="Nguyen L."/>
            <person name="Ongeri F."/>
            <person name="Osuji N."/>
            <person name="Pu L.-L."/>
            <person name="Puazo M."/>
            <person name="Qu C."/>
            <person name="Quiroz J."/>
            <person name="Raj R."/>
            <person name="Weissenberger G."/>
            <person name="Xin Y."/>
            <person name="Zou X."/>
            <person name="Han Y."/>
            <person name="Richards S."/>
            <person name="Worley K."/>
            <person name="Muzny D."/>
            <person name="Gibbs R."/>
        </authorList>
    </citation>
    <scope>NUCLEOTIDE SEQUENCE</scope>
    <source>
        <strain evidence="1">Sampled in the wild</strain>
    </source>
</reference>
<organism evidence="1 2">
    <name type="scientific">Ladona fulva</name>
    <name type="common">Scarce chaser dragonfly</name>
    <name type="synonym">Libellula fulva</name>
    <dbReference type="NCBI Taxonomy" id="123851"/>
    <lineage>
        <taxon>Eukaryota</taxon>
        <taxon>Metazoa</taxon>
        <taxon>Ecdysozoa</taxon>
        <taxon>Arthropoda</taxon>
        <taxon>Hexapoda</taxon>
        <taxon>Insecta</taxon>
        <taxon>Pterygota</taxon>
        <taxon>Palaeoptera</taxon>
        <taxon>Odonata</taxon>
        <taxon>Epiprocta</taxon>
        <taxon>Anisoptera</taxon>
        <taxon>Libelluloidea</taxon>
        <taxon>Libellulidae</taxon>
        <taxon>Ladona</taxon>
    </lineage>
</organism>
<protein>
    <submittedName>
        <fullName evidence="1">Uncharacterized protein</fullName>
    </submittedName>
</protein>
<dbReference type="OrthoDB" id="6927321at2759"/>
<accession>A0A8K0KMT5</accession>
<gene>
    <name evidence="1" type="ORF">J437_LFUL014497</name>
</gene>
<dbReference type="EMBL" id="KZ309057">
    <property type="protein sequence ID" value="KAG8236651.1"/>
    <property type="molecule type" value="Genomic_DNA"/>
</dbReference>
<evidence type="ECO:0000313" key="2">
    <source>
        <dbReference type="Proteomes" id="UP000792457"/>
    </source>
</evidence>
<dbReference type="PANTHER" id="PTHR45913">
    <property type="entry name" value="EPM2A-INTERACTING PROTEIN 1"/>
    <property type="match status" value="1"/>
</dbReference>
<dbReference type="AlphaFoldDB" id="A0A8K0KMT5"/>
<evidence type="ECO:0000313" key="1">
    <source>
        <dbReference type="EMBL" id="KAG8236651.1"/>
    </source>
</evidence>
<feature type="non-terminal residue" evidence="1">
    <location>
        <position position="1"/>
    </location>
</feature>
<proteinExistence type="predicted"/>
<comment type="caution">
    <text evidence="1">The sequence shown here is derived from an EMBL/GenBank/DDBJ whole genome shotgun (WGS) entry which is preliminary data.</text>
</comment>